<reference evidence="1" key="1">
    <citation type="submission" date="2014-11" db="EMBL/GenBank/DDBJ databases">
        <authorList>
            <person name="Amaro Gonzalez C."/>
        </authorList>
    </citation>
    <scope>NUCLEOTIDE SEQUENCE</scope>
</reference>
<evidence type="ECO:0000313" key="1">
    <source>
        <dbReference type="EMBL" id="JAH08493.1"/>
    </source>
</evidence>
<protein>
    <submittedName>
        <fullName evidence="1">Uncharacterized protein</fullName>
    </submittedName>
</protein>
<reference evidence="1" key="2">
    <citation type="journal article" date="2015" name="Fish Shellfish Immunol.">
        <title>Early steps in the European eel (Anguilla anguilla)-Vibrio vulnificus interaction in the gills: Role of the RtxA13 toxin.</title>
        <authorList>
            <person name="Callol A."/>
            <person name="Pajuelo D."/>
            <person name="Ebbesson L."/>
            <person name="Teles M."/>
            <person name="MacKenzie S."/>
            <person name="Amaro C."/>
        </authorList>
    </citation>
    <scope>NUCLEOTIDE SEQUENCE</scope>
</reference>
<dbReference type="EMBL" id="GBXM01100084">
    <property type="protein sequence ID" value="JAH08493.1"/>
    <property type="molecule type" value="Transcribed_RNA"/>
</dbReference>
<accession>A0A0E9PX99</accession>
<sequence length="93" mass="9969">MPVFPSARCFLHLCAAPPGGIDCAQGCLLWALAQTNKKTVFILGGVGGRYKKAFNAGLELIELTRVQFIHLGGGDNVIIIGKTLVLRRICNVC</sequence>
<name>A0A0E9PX99_ANGAN</name>
<dbReference type="AlphaFoldDB" id="A0A0E9PX99"/>
<organism evidence="1">
    <name type="scientific">Anguilla anguilla</name>
    <name type="common">European freshwater eel</name>
    <name type="synonym">Muraena anguilla</name>
    <dbReference type="NCBI Taxonomy" id="7936"/>
    <lineage>
        <taxon>Eukaryota</taxon>
        <taxon>Metazoa</taxon>
        <taxon>Chordata</taxon>
        <taxon>Craniata</taxon>
        <taxon>Vertebrata</taxon>
        <taxon>Euteleostomi</taxon>
        <taxon>Actinopterygii</taxon>
        <taxon>Neopterygii</taxon>
        <taxon>Teleostei</taxon>
        <taxon>Anguilliformes</taxon>
        <taxon>Anguillidae</taxon>
        <taxon>Anguilla</taxon>
    </lineage>
</organism>
<proteinExistence type="predicted"/>